<reference evidence="2" key="2">
    <citation type="journal article" date="2019" name="IMA Fungus">
        <title>Genome sequencing and comparison of five Tilletia species to identify candidate genes for the detection of regulated species infecting wheat.</title>
        <authorList>
            <person name="Nguyen H.D.T."/>
            <person name="Sultana T."/>
            <person name="Kesanakurti P."/>
            <person name="Hambleton S."/>
        </authorList>
    </citation>
    <scope>NUCLEOTIDE SEQUENCE</scope>
    <source>
        <strain evidence="2">DAOMC 236426</strain>
    </source>
</reference>
<evidence type="ECO:0000313" key="3">
    <source>
        <dbReference type="Proteomes" id="UP000077684"/>
    </source>
</evidence>
<accession>A0A8X7MR23</accession>
<dbReference type="AlphaFoldDB" id="A0A8X7MR23"/>
<sequence length="105" mass="11612">MKSISSFMLIGMLFAISGVNTSDVINKCSDLAVHCKTLSQVKFTVFSCTCTIWTLSGKGDCYKGCMADHHDPGLDVPRFCKDNCDNFRQRLPRGCGSIPQECHQD</sequence>
<proteinExistence type="predicted"/>
<evidence type="ECO:0000256" key="1">
    <source>
        <dbReference type="SAM" id="SignalP"/>
    </source>
</evidence>
<feature type="signal peptide" evidence="1">
    <location>
        <begin position="1"/>
        <end position="21"/>
    </location>
</feature>
<dbReference type="EMBL" id="LWDE02000669">
    <property type="protein sequence ID" value="KAE8245763.1"/>
    <property type="molecule type" value="Genomic_DNA"/>
</dbReference>
<feature type="chain" id="PRO_5036453068" description="Extracellular membrane protein CFEM domain-containing protein" evidence="1">
    <location>
        <begin position="22"/>
        <end position="105"/>
    </location>
</feature>
<reference evidence="2" key="1">
    <citation type="submission" date="2016-04" db="EMBL/GenBank/DDBJ databases">
        <authorList>
            <person name="Nguyen H.D."/>
            <person name="Samba Siva P."/>
            <person name="Cullis J."/>
            <person name="Levesque C.A."/>
            <person name="Hambleton S."/>
        </authorList>
    </citation>
    <scope>NUCLEOTIDE SEQUENCE</scope>
    <source>
        <strain evidence="2">DAOMC 236426</strain>
    </source>
</reference>
<gene>
    <name evidence="2" type="ORF">A4X06_0g5434</name>
</gene>
<dbReference type="Proteomes" id="UP000077684">
    <property type="component" value="Unassembled WGS sequence"/>
</dbReference>
<evidence type="ECO:0008006" key="4">
    <source>
        <dbReference type="Google" id="ProtNLM"/>
    </source>
</evidence>
<protein>
    <recommendedName>
        <fullName evidence="4">Extracellular membrane protein CFEM domain-containing protein</fullName>
    </recommendedName>
</protein>
<comment type="caution">
    <text evidence="2">The sequence shown here is derived from an EMBL/GenBank/DDBJ whole genome shotgun (WGS) entry which is preliminary data.</text>
</comment>
<name>A0A8X7MR23_9BASI</name>
<organism evidence="2 3">
    <name type="scientific">Tilletia controversa</name>
    <name type="common">dwarf bunt fungus</name>
    <dbReference type="NCBI Taxonomy" id="13291"/>
    <lineage>
        <taxon>Eukaryota</taxon>
        <taxon>Fungi</taxon>
        <taxon>Dikarya</taxon>
        <taxon>Basidiomycota</taxon>
        <taxon>Ustilaginomycotina</taxon>
        <taxon>Exobasidiomycetes</taxon>
        <taxon>Tilletiales</taxon>
        <taxon>Tilletiaceae</taxon>
        <taxon>Tilletia</taxon>
    </lineage>
</organism>
<evidence type="ECO:0000313" key="2">
    <source>
        <dbReference type="EMBL" id="KAE8245763.1"/>
    </source>
</evidence>
<keyword evidence="1" id="KW-0732">Signal</keyword>
<keyword evidence="3" id="KW-1185">Reference proteome</keyword>